<comment type="caution">
    <text evidence="3">The sequence shown here is derived from an EMBL/GenBank/DDBJ whole genome shotgun (WGS) entry which is preliminary data.</text>
</comment>
<keyword evidence="4" id="KW-1185">Reference proteome</keyword>
<gene>
    <name evidence="3" type="ORF">ACFPM8_10635</name>
</gene>
<feature type="signal peptide" evidence="2">
    <location>
        <begin position="1"/>
        <end position="18"/>
    </location>
</feature>
<proteinExistence type="predicted"/>
<sequence>MSARPILGLALALTFALAGCKPAGPPPDILKTQRQALDKAKAVDGQVQKQAQEQMKTIDDEQK</sequence>
<evidence type="ECO:0000256" key="1">
    <source>
        <dbReference type="SAM" id="MobiDB-lite"/>
    </source>
</evidence>
<evidence type="ECO:0000313" key="3">
    <source>
        <dbReference type="EMBL" id="MFC5474414.1"/>
    </source>
</evidence>
<dbReference type="RefSeq" id="WP_378997522.1">
    <property type="nucleotide sequence ID" value="NZ_JBHSMT010000014.1"/>
</dbReference>
<dbReference type="EMBL" id="JBHSMT010000014">
    <property type="protein sequence ID" value="MFC5474414.1"/>
    <property type="molecule type" value="Genomic_DNA"/>
</dbReference>
<feature type="region of interest" description="Disordered" evidence="1">
    <location>
        <begin position="35"/>
        <end position="63"/>
    </location>
</feature>
<evidence type="ECO:0008006" key="5">
    <source>
        <dbReference type="Google" id="ProtNLM"/>
    </source>
</evidence>
<protein>
    <recommendedName>
        <fullName evidence="5">Lipoprotein</fullName>
    </recommendedName>
</protein>
<dbReference type="PROSITE" id="PS51257">
    <property type="entry name" value="PROKAR_LIPOPROTEIN"/>
    <property type="match status" value="1"/>
</dbReference>
<dbReference type="Proteomes" id="UP001596045">
    <property type="component" value="Unassembled WGS sequence"/>
</dbReference>
<keyword evidence="2" id="KW-0732">Signal</keyword>
<evidence type="ECO:0000313" key="4">
    <source>
        <dbReference type="Proteomes" id="UP001596045"/>
    </source>
</evidence>
<organism evidence="3 4">
    <name type="scientific">Paraherbaspirillum soli</name>
    <dbReference type="NCBI Taxonomy" id="631222"/>
    <lineage>
        <taxon>Bacteria</taxon>
        <taxon>Pseudomonadati</taxon>
        <taxon>Pseudomonadota</taxon>
        <taxon>Betaproteobacteria</taxon>
        <taxon>Burkholderiales</taxon>
        <taxon>Oxalobacteraceae</taxon>
        <taxon>Paraherbaspirillum</taxon>
    </lineage>
</organism>
<reference evidence="4" key="1">
    <citation type="journal article" date="2019" name="Int. J. Syst. Evol. Microbiol.">
        <title>The Global Catalogue of Microorganisms (GCM) 10K type strain sequencing project: providing services to taxonomists for standard genome sequencing and annotation.</title>
        <authorList>
            <consortium name="The Broad Institute Genomics Platform"/>
            <consortium name="The Broad Institute Genome Sequencing Center for Infectious Disease"/>
            <person name="Wu L."/>
            <person name="Ma J."/>
        </authorList>
    </citation>
    <scope>NUCLEOTIDE SEQUENCE [LARGE SCALE GENOMIC DNA]</scope>
    <source>
        <strain evidence="4">JCM 17066</strain>
    </source>
</reference>
<evidence type="ECO:0000256" key="2">
    <source>
        <dbReference type="SAM" id="SignalP"/>
    </source>
</evidence>
<feature type="chain" id="PRO_5045220690" description="Lipoprotein" evidence="2">
    <location>
        <begin position="19"/>
        <end position="63"/>
    </location>
</feature>
<accession>A0ABW0M9D5</accession>
<name>A0ABW0M9D5_9BURK</name>